<proteinExistence type="predicted"/>
<reference evidence="3 4" key="1">
    <citation type="submission" date="2019-03" db="EMBL/GenBank/DDBJ databases">
        <title>Genomic Encyclopedia of Type Strains, Phase IV (KMG-IV): sequencing the most valuable type-strain genomes for metagenomic binning, comparative biology and taxonomic classification.</title>
        <authorList>
            <person name="Goeker M."/>
        </authorList>
    </citation>
    <scope>NUCLEOTIDE SEQUENCE [LARGE SCALE GENOMIC DNA]</scope>
    <source>
        <strain evidence="3 4">DSM 24179</strain>
    </source>
</reference>
<dbReference type="GO" id="GO:0008153">
    <property type="term" value="P:4-aminobenzoate biosynthetic process"/>
    <property type="evidence" value="ECO:0007669"/>
    <property type="project" value="TreeGrafter"/>
</dbReference>
<dbReference type="GO" id="GO:0000162">
    <property type="term" value="P:L-tryptophan biosynthetic process"/>
    <property type="evidence" value="ECO:0007669"/>
    <property type="project" value="TreeGrafter"/>
</dbReference>
<dbReference type="OrthoDB" id="9803598at2"/>
<dbReference type="GO" id="GO:0046820">
    <property type="term" value="F:4-amino-4-deoxychorismate synthase activity"/>
    <property type="evidence" value="ECO:0007669"/>
    <property type="project" value="TreeGrafter"/>
</dbReference>
<dbReference type="InterPro" id="IPR019999">
    <property type="entry name" value="Anth_synth_I-like"/>
</dbReference>
<evidence type="ECO:0000313" key="4">
    <source>
        <dbReference type="Proteomes" id="UP000295221"/>
    </source>
</evidence>
<evidence type="ECO:0000259" key="1">
    <source>
        <dbReference type="Pfam" id="PF00425"/>
    </source>
</evidence>
<name>A0A4R2GIN7_9BACT</name>
<dbReference type="EMBL" id="SLWK01000007">
    <property type="protein sequence ID" value="TCO07763.1"/>
    <property type="molecule type" value="Genomic_DNA"/>
</dbReference>
<feature type="domain" description="Anthranilate synthase component I N-terminal" evidence="2">
    <location>
        <begin position="47"/>
        <end position="122"/>
    </location>
</feature>
<feature type="domain" description="Chorismate-utilising enzyme C-terminal" evidence="1">
    <location>
        <begin position="166"/>
        <end position="422"/>
    </location>
</feature>
<dbReference type="Proteomes" id="UP000295221">
    <property type="component" value="Unassembled WGS sequence"/>
</dbReference>
<evidence type="ECO:0000313" key="3">
    <source>
        <dbReference type="EMBL" id="TCO07763.1"/>
    </source>
</evidence>
<dbReference type="InterPro" id="IPR006805">
    <property type="entry name" value="Anth_synth_I_N"/>
</dbReference>
<comment type="caution">
    <text evidence="3">The sequence shown here is derived from an EMBL/GenBank/DDBJ whole genome shotgun (WGS) entry which is preliminary data.</text>
</comment>
<dbReference type="SUPFAM" id="SSF56322">
    <property type="entry name" value="ADC synthase"/>
    <property type="match status" value="1"/>
</dbReference>
<accession>A0A4R2GIN7</accession>
<evidence type="ECO:0000259" key="2">
    <source>
        <dbReference type="Pfam" id="PF04715"/>
    </source>
</evidence>
<dbReference type="InterPro" id="IPR015890">
    <property type="entry name" value="Chorismate_C"/>
</dbReference>
<dbReference type="GO" id="GO:0005737">
    <property type="term" value="C:cytoplasm"/>
    <property type="evidence" value="ECO:0007669"/>
    <property type="project" value="TreeGrafter"/>
</dbReference>
<dbReference type="PANTHER" id="PTHR11236">
    <property type="entry name" value="AMINOBENZOATE/ANTHRANILATE SYNTHASE"/>
    <property type="match status" value="1"/>
</dbReference>
<dbReference type="AlphaFoldDB" id="A0A4R2GIN7"/>
<dbReference type="InterPro" id="IPR005801">
    <property type="entry name" value="ADC_synthase"/>
</dbReference>
<organism evidence="3 4">
    <name type="scientific">Natronoflexus pectinivorans</name>
    <dbReference type="NCBI Taxonomy" id="682526"/>
    <lineage>
        <taxon>Bacteria</taxon>
        <taxon>Pseudomonadati</taxon>
        <taxon>Bacteroidota</taxon>
        <taxon>Bacteroidia</taxon>
        <taxon>Marinilabiliales</taxon>
        <taxon>Marinilabiliaceae</taxon>
        <taxon>Natronoflexus</taxon>
    </lineage>
</organism>
<dbReference type="RefSeq" id="WP_132434078.1">
    <property type="nucleotide sequence ID" value="NZ_SLWK01000007.1"/>
</dbReference>
<dbReference type="PANTHER" id="PTHR11236:SF18">
    <property type="entry name" value="AMINODEOXYCHORISMATE SYNTHASE"/>
    <property type="match status" value="1"/>
</dbReference>
<dbReference type="PRINTS" id="PR00095">
    <property type="entry name" value="ANTSNTHASEI"/>
</dbReference>
<protein>
    <submittedName>
        <fullName evidence="3">Para-aminobenzoate synthetase component 1</fullName>
    </submittedName>
</protein>
<gene>
    <name evidence="3" type="ORF">EV194_107147</name>
</gene>
<keyword evidence="4" id="KW-1185">Reference proteome</keyword>
<sequence length="429" mass="49456">MRKWITFNENNHQLFLKQLIQSTAKVKYATILYDASNISNGCYHALQSESLLAALDVLEEVQKPINELKQTMTKADWYFGFLSYDLKNELFPNLKTNKSSRIEFPDLFFFRPKWMIRYYHEQWQIGYDPEYDSEITALEHIDKIKSQSITNHTQDFRLALQPAISKESYMEHVLKLQEHIQRGNIYEVNYCMEFFAEEIKIDPAQVFFKFTERFPMPFSAFLKYGDKYAISASPERYLTKKGNNLYSMPMKGTAPRGKTPEEDAKILEQLKNSTKERSENIMITDLVRNDLSHVAAKGSVKVEELCNAYAFPNVYQVVSTISAELKNPEEWVAPIIHSFPMGSMTGAPKISAMQLIDQFEPRNRGLFSGSIGYITPEKDFDFNVLIRTLFYDKEKKTASYWAGSAITALANAEDEYNECLLKAGMVLGG</sequence>
<dbReference type="Gene3D" id="3.60.120.10">
    <property type="entry name" value="Anthranilate synthase"/>
    <property type="match status" value="1"/>
</dbReference>
<dbReference type="Pfam" id="PF00425">
    <property type="entry name" value="Chorismate_bind"/>
    <property type="match status" value="1"/>
</dbReference>
<dbReference type="Pfam" id="PF04715">
    <property type="entry name" value="Anth_synt_I_N"/>
    <property type="match status" value="1"/>
</dbReference>